<dbReference type="SUPFAM" id="SSF56112">
    <property type="entry name" value="Protein kinase-like (PK-like)"/>
    <property type="match status" value="1"/>
</dbReference>
<keyword evidence="2" id="KW-1133">Transmembrane helix</keyword>
<evidence type="ECO:0000313" key="5">
    <source>
        <dbReference type="Proteomes" id="UP000059847"/>
    </source>
</evidence>
<feature type="transmembrane region" description="Helical" evidence="2">
    <location>
        <begin position="516"/>
        <end position="549"/>
    </location>
</feature>
<feature type="domain" description="ABC1 atypical kinase-like" evidence="3">
    <location>
        <begin position="91"/>
        <end position="352"/>
    </location>
</feature>
<dbReference type="InterPro" id="IPR050154">
    <property type="entry name" value="UbiB_kinase"/>
</dbReference>
<evidence type="ECO:0000313" key="4">
    <source>
        <dbReference type="EMBL" id="ALF59112.1"/>
    </source>
</evidence>
<proteinExistence type="inferred from homology"/>
<evidence type="ECO:0000256" key="1">
    <source>
        <dbReference type="ARBA" id="ARBA00009670"/>
    </source>
</evidence>
<dbReference type="STRING" id="45610.AOC03_02830"/>
<keyword evidence="2" id="KW-0472">Membrane</keyword>
<dbReference type="Pfam" id="PF03109">
    <property type="entry name" value="ABC1"/>
    <property type="match status" value="1"/>
</dbReference>
<name>A0A0M5MJE8_9GAMM</name>
<dbReference type="KEGG" id="pur:AOC03_02830"/>
<dbReference type="EMBL" id="CP012678">
    <property type="protein sequence ID" value="ALF59112.1"/>
    <property type="molecule type" value="Genomic_DNA"/>
</dbReference>
<dbReference type="Proteomes" id="UP000059847">
    <property type="component" value="Chromosome"/>
</dbReference>
<comment type="similarity">
    <text evidence="1">Belongs to the protein kinase superfamily. ADCK protein kinase family.</text>
</comment>
<accession>A0A0M5MJE8</accession>
<dbReference type="PANTHER" id="PTHR10566:SF113">
    <property type="entry name" value="PROTEIN ACTIVITY OF BC1 COMPLEX KINASE 7, CHLOROPLASTIC"/>
    <property type="match status" value="1"/>
</dbReference>
<keyword evidence="5" id="KW-1185">Reference proteome</keyword>
<dbReference type="InterPro" id="IPR011009">
    <property type="entry name" value="Kinase-like_dom_sf"/>
</dbReference>
<evidence type="ECO:0000259" key="3">
    <source>
        <dbReference type="Pfam" id="PF03109"/>
    </source>
</evidence>
<gene>
    <name evidence="4" type="ORF">AOC03_02830</name>
</gene>
<sequence length="553" mass="62644">MLLSHRARLLELWRIAASYRIDTHFSIEDTPQLQPLARLIRLHPAAWGKKHQPNGIKYALEDMGTLFLKLGQLLSTRRDLVPPEIINQLIQLQDQVKPFAPDIAIAQIEDKKYGLGQSVDTLFARFDTKPLAAASIAQVHTAALYDGREVVIKVVRPDIRTTIIADFELLRELANWLSARVEAARAVHIIDIVEDYRQVMLNELDLTLEAENTTKMRNNFLGSALMYVPEVYDAAKNVMVMERIQGVPISQTQLFDQLGYDRAALAEKGLTIFFTQVFRDNFFHADMHPGNVFVETPPIKTLTANMPPVDLGHEPRYIGLDCAIMGTLSKNDQLIVARMLLAVMNNNFTALVDIVSRAGWIPPHTDKHALMRDMSRTVAPMLQKSINDIDFAGVLMQILDIARRHHMTIPPQLMLLLKTLVHVEGLGRDLYPDLDIWSLAKPILSSWVKEQLDPMRNLQQLRQRLPELLLSSMDIPKLLDQGLQSLAAQGARQDSQLREIQQIRADMLNDRRRDWIALAGFGLFIAIATQVVGWLSPIFYVLAILAVIWRILG</sequence>
<reference evidence="4 5" key="1">
    <citation type="submission" date="2015-09" db="EMBL/GenBank/DDBJ databases">
        <title>Complete genome of Psychrobacter urativorans R10.10B.</title>
        <authorList>
            <person name="See-Too W.S."/>
            <person name="Chan K.G."/>
        </authorList>
    </citation>
    <scope>NUCLEOTIDE SEQUENCE [LARGE SCALE GENOMIC DNA]</scope>
    <source>
        <strain evidence="4 5">R10.10B</strain>
    </source>
</reference>
<dbReference type="PANTHER" id="PTHR10566">
    <property type="entry name" value="CHAPERONE-ACTIVITY OF BC1 COMPLEX CABC1 -RELATED"/>
    <property type="match status" value="1"/>
</dbReference>
<keyword evidence="2" id="KW-0812">Transmembrane</keyword>
<dbReference type="RefSeq" id="WP_062533507.1">
    <property type="nucleotide sequence ID" value="NZ_CP012678.1"/>
</dbReference>
<evidence type="ECO:0000256" key="2">
    <source>
        <dbReference type="SAM" id="Phobius"/>
    </source>
</evidence>
<organism evidence="4 5">
    <name type="scientific">Psychrobacter urativorans</name>
    <dbReference type="NCBI Taxonomy" id="45610"/>
    <lineage>
        <taxon>Bacteria</taxon>
        <taxon>Pseudomonadati</taxon>
        <taxon>Pseudomonadota</taxon>
        <taxon>Gammaproteobacteria</taxon>
        <taxon>Moraxellales</taxon>
        <taxon>Moraxellaceae</taxon>
        <taxon>Psychrobacter</taxon>
    </lineage>
</organism>
<dbReference type="AlphaFoldDB" id="A0A0M5MJE8"/>
<dbReference type="OrthoDB" id="9795390at2"/>
<protein>
    <submittedName>
        <fullName evidence="4">2-octaprenylphenol hydroxylase</fullName>
    </submittedName>
</protein>
<dbReference type="InterPro" id="IPR004147">
    <property type="entry name" value="ABC1_dom"/>
</dbReference>